<organism evidence="1">
    <name type="scientific">Anguilla anguilla</name>
    <name type="common">European freshwater eel</name>
    <name type="synonym">Muraena anguilla</name>
    <dbReference type="NCBI Taxonomy" id="7936"/>
    <lineage>
        <taxon>Eukaryota</taxon>
        <taxon>Metazoa</taxon>
        <taxon>Chordata</taxon>
        <taxon>Craniata</taxon>
        <taxon>Vertebrata</taxon>
        <taxon>Euteleostomi</taxon>
        <taxon>Actinopterygii</taxon>
        <taxon>Neopterygii</taxon>
        <taxon>Teleostei</taxon>
        <taxon>Anguilliformes</taxon>
        <taxon>Anguillidae</taxon>
        <taxon>Anguilla</taxon>
    </lineage>
</organism>
<name>A0A0E9P957_ANGAN</name>
<evidence type="ECO:0000313" key="1">
    <source>
        <dbReference type="EMBL" id="JAH00368.1"/>
    </source>
</evidence>
<proteinExistence type="predicted"/>
<dbReference type="EMBL" id="GBXM01108209">
    <property type="protein sequence ID" value="JAH00368.1"/>
    <property type="molecule type" value="Transcribed_RNA"/>
</dbReference>
<accession>A0A0E9P957</accession>
<dbReference type="AlphaFoldDB" id="A0A0E9P957"/>
<protein>
    <submittedName>
        <fullName evidence="1">Uncharacterized protein</fullName>
    </submittedName>
</protein>
<reference evidence="1" key="1">
    <citation type="submission" date="2014-11" db="EMBL/GenBank/DDBJ databases">
        <authorList>
            <person name="Amaro Gonzalez C."/>
        </authorList>
    </citation>
    <scope>NUCLEOTIDE SEQUENCE</scope>
</reference>
<sequence>MHQAVSILYFTANTPPLKTFTHLTMPIKNSKTYGIQQDI</sequence>
<reference evidence="1" key="2">
    <citation type="journal article" date="2015" name="Fish Shellfish Immunol.">
        <title>Early steps in the European eel (Anguilla anguilla)-Vibrio vulnificus interaction in the gills: Role of the RtxA13 toxin.</title>
        <authorList>
            <person name="Callol A."/>
            <person name="Pajuelo D."/>
            <person name="Ebbesson L."/>
            <person name="Teles M."/>
            <person name="MacKenzie S."/>
            <person name="Amaro C."/>
        </authorList>
    </citation>
    <scope>NUCLEOTIDE SEQUENCE</scope>
</reference>